<evidence type="ECO:0000256" key="1">
    <source>
        <dbReference type="SAM" id="MobiDB-lite"/>
    </source>
</evidence>
<dbReference type="GO" id="GO:0003677">
    <property type="term" value="F:DNA binding"/>
    <property type="evidence" value="ECO:0007669"/>
    <property type="project" value="UniProtKB-KW"/>
</dbReference>
<protein>
    <submittedName>
        <fullName evidence="3">DNA-binding protein</fullName>
    </submittedName>
</protein>
<feature type="region of interest" description="Disordered" evidence="1">
    <location>
        <begin position="171"/>
        <end position="200"/>
    </location>
</feature>
<dbReference type="Proteomes" id="UP000662770">
    <property type="component" value="Chromosome"/>
</dbReference>
<dbReference type="RefSeq" id="WP_207353346.1">
    <property type="nucleotide sequence ID" value="NZ_CP071503.1"/>
</dbReference>
<dbReference type="Gene3D" id="1.10.287.1490">
    <property type="match status" value="1"/>
</dbReference>
<dbReference type="EMBL" id="CP071503">
    <property type="protein sequence ID" value="QSX32101.1"/>
    <property type="molecule type" value="Genomic_DNA"/>
</dbReference>
<evidence type="ECO:0000313" key="3">
    <source>
        <dbReference type="EMBL" id="QSX32101.1"/>
    </source>
</evidence>
<evidence type="ECO:0000259" key="2">
    <source>
        <dbReference type="Pfam" id="PF11740"/>
    </source>
</evidence>
<name>A0ABX7QKW7_9GAMM</name>
<organism evidence="3 4">
    <name type="scientific">Shewanella avicenniae</name>
    <dbReference type="NCBI Taxonomy" id="2814294"/>
    <lineage>
        <taxon>Bacteria</taxon>
        <taxon>Pseudomonadati</taxon>
        <taxon>Pseudomonadota</taxon>
        <taxon>Gammaproteobacteria</taxon>
        <taxon>Alteromonadales</taxon>
        <taxon>Shewanellaceae</taxon>
        <taxon>Shewanella</taxon>
    </lineage>
</organism>
<dbReference type="InterPro" id="IPR021104">
    <property type="entry name" value="KfrA_DNA-bd_N"/>
</dbReference>
<reference evidence="3 4" key="1">
    <citation type="submission" date="2021-03" db="EMBL/GenBank/DDBJ databases">
        <title>Novel species identification of genus Shewanella.</title>
        <authorList>
            <person name="Liu G."/>
            <person name="Zhang Q."/>
        </authorList>
    </citation>
    <scope>NUCLEOTIDE SEQUENCE [LARGE SCALE GENOMIC DNA]</scope>
    <source>
        <strain evidence="3 4">FJAT-51800</strain>
    </source>
</reference>
<feature type="domain" description="KfrA N-terminal DNA-binding" evidence="2">
    <location>
        <begin position="7"/>
        <end position="115"/>
    </location>
</feature>
<keyword evidence="4" id="KW-1185">Reference proteome</keyword>
<evidence type="ECO:0000313" key="4">
    <source>
        <dbReference type="Proteomes" id="UP000662770"/>
    </source>
</evidence>
<accession>A0ABX7QKW7</accession>
<proteinExistence type="predicted"/>
<keyword evidence="3" id="KW-0238">DNA-binding</keyword>
<gene>
    <name evidence="3" type="ORF">JYB87_09900</name>
</gene>
<sequence>MARGGITKEAVEQARNAILSRRESVSIDAIRIELGNTGSKTTIHRYLKELEEAEGKAQVTTSLSEELTFIIEKMSGRLQQEANEVIENERAQHHEALRERDERYEQLRQELLETQSHRDEIMTKLDQRAHESKALQANIDTQKLTIERLTTNEEAMLIRLADKEQLIASLEEKHSQSRSALEHYRNSVKAQREQELGRHDSQVQRLQLEIKELSQQSTARQLENAALQKQCAKLETQLEGTSEQLQKAETSLSAMTAVKLELETDNHASKQQITSVQERYQQATAEIKSLKTELGEQADKNVALISKVHSLKSAANTQKDIMDRWFLELKENGGNK</sequence>
<dbReference type="Pfam" id="PF11740">
    <property type="entry name" value="KfrA_N"/>
    <property type="match status" value="1"/>
</dbReference>